<feature type="domain" description="Sodium/calcium exchanger membrane region" evidence="6">
    <location>
        <begin position="2"/>
        <end position="123"/>
    </location>
</feature>
<feature type="transmembrane region" description="Helical" evidence="5">
    <location>
        <begin position="128"/>
        <end position="149"/>
    </location>
</feature>
<evidence type="ECO:0000259" key="6">
    <source>
        <dbReference type="Pfam" id="PF01699"/>
    </source>
</evidence>
<evidence type="ECO:0000256" key="2">
    <source>
        <dbReference type="ARBA" id="ARBA00022692"/>
    </source>
</evidence>
<dbReference type="Gene3D" id="1.20.1420.30">
    <property type="entry name" value="NCX, central ion-binding region"/>
    <property type="match status" value="1"/>
</dbReference>
<feature type="transmembrane region" description="Helical" evidence="5">
    <location>
        <begin position="182"/>
        <end position="202"/>
    </location>
</feature>
<dbReference type="Pfam" id="PF01699">
    <property type="entry name" value="Na_Ca_ex"/>
    <property type="match status" value="2"/>
</dbReference>
<feature type="transmembrane region" description="Helical" evidence="5">
    <location>
        <begin position="241"/>
        <end position="263"/>
    </location>
</feature>
<accession>A0A0U2P9Q2</accession>
<dbReference type="Proteomes" id="UP000067683">
    <property type="component" value="Chromosome"/>
</dbReference>
<evidence type="ECO:0000313" key="8">
    <source>
        <dbReference type="Proteomes" id="UP000067683"/>
    </source>
</evidence>
<feature type="transmembrane region" description="Helical" evidence="5">
    <location>
        <begin position="308"/>
        <end position="330"/>
    </location>
</feature>
<evidence type="ECO:0000256" key="3">
    <source>
        <dbReference type="ARBA" id="ARBA00022989"/>
    </source>
</evidence>
<keyword evidence="3 5" id="KW-1133">Transmembrane helix</keyword>
<dbReference type="KEGG" id="prt:AUC31_04690"/>
<dbReference type="InterPro" id="IPR044880">
    <property type="entry name" value="NCX_ion-bd_dom_sf"/>
</dbReference>
<proteinExistence type="predicted"/>
<dbReference type="PANTHER" id="PTHR10846">
    <property type="entry name" value="SODIUM/POTASSIUM/CALCIUM EXCHANGER"/>
    <property type="match status" value="1"/>
</dbReference>
<dbReference type="GO" id="GO:0005262">
    <property type="term" value="F:calcium channel activity"/>
    <property type="evidence" value="ECO:0007669"/>
    <property type="project" value="TreeGrafter"/>
</dbReference>
<evidence type="ECO:0000256" key="5">
    <source>
        <dbReference type="SAM" id="Phobius"/>
    </source>
</evidence>
<dbReference type="OrthoDB" id="9794225at2"/>
<feature type="domain" description="Sodium/calcium exchanger membrane region" evidence="6">
    <location>
        <begin position="185"/>
        <end position="327"/>
    </location>
</feature>
<feature type="transmembrane region" description="Helical" evidence="5">
    <location>
        <begin position="72"/>
        <end position="90"/>
    </location>
</feature>
<gene>
    <name evidence="7" type="ORF">AUC31_04690</name>
</gene>
<keyword evidence="2 5" id="KW-0812">Transmembrane</keyword>
<keyword evidence="4 5" id="KW-0472">Membrane</keyword>
<organism evidence="7 8">
    <name type="scientific">Planococcus rifietoensis</name>
    <dbReference type="NCBI Taxonomy" id="200991"/>
    <lineage>
        <taxon>Bacteria</taxon>
        <taxon>Bacillati</taxon>
        <taxon>Bacillota</taxon>
        <taxon>Bacilli</taxon>
        <taxon>Bacillales</taxon>
        <taxon>Caryophanaceae</taxon>
        <taxon>Planococcus</taxon>
    </lineage>
</organism>
<dbReference type="RefSeq" id="WP_058381290.1">
    <property type="nucleotide sequence ID" value="NZ_CP013659.2"/>
</dbReference>
<dbReference type="GO" id="GO:0008273">
    <property type="term" value="F:calcium, potassium:sodium antiporter activity"/>
    <property type="evidence" value="ECO:0007669"/>
    <property type="project" value="TreeGrafter"/>
</dbReference>
<evidence type="ECO:0000256" key="1">
    <source>
        <dbReference type="ARBA" id="ARBA00004141"/>
    </source>
</evidence>
<dbReference type="PANTHER" id="PTHR10846:SF8">
    <property type="entry name" value="INNER MEMBRANE PROTEIN YRBG"/>
    <property type="match status" value="1"/>
</dbReference>
<feature type="transmembrane region" description="Helical" evidence="5">
    <location>
        <begin position="283"/>
        <end position="301"/>
    </location>
</feature>
<dbReference type="EMBL" id="CP013659">
    <property type="protein sequence ID" value="ALS74583.1"/>
    <property type="molecule type" value="Genomic_DNA"/>
</dbReference>
<evidence type="ECO:0000313" key="7">
    <source>
        <dbReference type="EMBL" id="ALS74583.1"/>
    </source>
</evidence>
<feature type="transmembrane region" description="Helical" evidence="5">
    <location>
        <begin position="208"/>
        <end position="229"/>
    </location>
</feature>
<dbReference type="AlphaFoldDB" id="A0A0U2P9Q2"/>
<comment type="subcellular location">
    <subcellularLocation>
        <location evidence="1">Membrane</location>
        <topology evidence="1">Multi-pass membrane protein</topology>
    </subcellularLocation>
</comment>
<dbReference type="GO" id="GO:0005886">
    <property type="term" value="C:plasma membrane"/>
    <property type="evidence" value="ECO:0007669"/>
    <property type="project" value="TreeGrafter"/>
</dbReference>
<protein>
    <submittedName>
        <fullName evidence="7">Cation transporter</fullName>
    </submittedName>
</protein>
<reference evidence="7" key="1">
    <citation type="submission" date="2016-01" db="EMBL/GenBank/DDBJ databases">
        <title>Complete genome of Planococcus rifietoensis type strain M8.</title>
        <authorList>
            <person name="See-Too W.S."/>
        </authorList>
    </citation>
    <scope>NUCLEOTIDE SEQUENCE [LARGE SCALE GENOMIC DNA]</scope>
    <source>
        <strain evidence="7">M8</strain>
    </source>
</reference>
<dbReference type="GO" id="GO:0006874">
    <property type="term" value="P:intracellular calcium ion homeostasis"/>
    <property type="evidence" value="ECO:0007669"/>
    <property type="project" value="TreeGrafter"/>
</dbReference>
<sequence length="332" mass="35163">MVFIYFLLAAAVTVFAAIKLSQYADVISEKSAMGGMMVGTLLLAGATSLPEISTSFSAAAIGNADIAVGNMIGSNLFNLFILAGFDLLLNRRRMLERASKDHTYSSLLGIFLTVLLLLALWLRTDITFLGIGLDSLAIGITYIVGMLIINKLPNLDTIDMDDEPVDAKAPKNPSAHLSPKHAGIRFAIVALVIMAAGTALSITGDEIAVVTGIGSSFVGSFLVAAATSLPEAISVFVALRLSNVNMAVGAVLGSNIFNMVILALSDPIYVEGSILAEVSGANFIIATAVLIMSVLIMFSLYRPKTTSTWAYSLPSILVIIIYFVASYLNFTY</sequence>
<dbReference type="InterPro" id="IPR004481">
    <property type="entry name" value="K/Na/Ca-exchanger"/>
</dbReference>
<evidence type="ECO:0000256" key="4">
    <source>
        <dbReference type="ARBA" id="ARBA00023136"/>
    </source>
</evidence>
<dbReference type="InterPro" id="IPR004837">
    <property type="entry name" value="NaCa_Exmemb"/>
</dbReference>
<dbReference type="STRING" id="200991.AUC31_04690"/>
<feature type="transmembrane region" description="Helical" evidence="5">
    <location>
        <begin position="102"/>
        <end position="122"/>
    </location>
</feature>
<keyword evidence="8" id="KW-1185">Reference proteome</keyword>
<name>A0A0U2P9Q2_9BACL</name>